<dbReference type="PANTHER" id="PTHR44858">
    <property type="entry name" value="TETRATRICOPEPTIDE REPEAT PROTEIN 6"/>
    <property type="match status" value="1"/>
</dbReference>
<dbReference type="SMART" id="SM00028">
    <property type="entry name" value="TPR"/>
    <property type="match status" value="1"/>
</dbReference>
<dbReference type="EMBL" id="BMAC01000998">
    <property type="protein sequence ID" value="GFQ04965.1"/>
    <property type="molecule type" value="Genomic_DNA"/>
</dbReference>
<dbReference type="InterPro" id="IPR050498">
    <property type="entry name" value="Ycf3"/>
</dbReference>
<protein>
    <submittedName>
        <fullName evidence="4">Uncharacterized protein</fullName>
    </submittedName>
</protein>
<dbReference type="Proteomes" id="UP000653305">
    <property type="component" value="Unassembled WGS sequence"/>
</dbReference>
<evidence type="ECO:0000256" key="1">
    <source>
        <dbReference type="ARBA" id="ARBA00022737"/>
    </source>
</evidence>
<feature type="repeat" description="TPR" evidence="3">
    <location>
        <begin position="147"/>
        <end position="180"/>
    </location>
</feature>
<keyword evidence="2 3" id="KW-0802">TPR repeat</keyword>
<evidence type="ECO:0000256" key="2">
    <source>
        <dbReference type="ARBA" id="ARBA00022803"/>
    </source>
</evidence>
<evidence type="ECO:0000313" key="4">
    <source>
        <dbReference type="EMBL" id="GFQ04965.1"/>
    </source>
</evidence>
<name>A0A830D8R1_9LAMI</name>
<keyword evidence="1" id="KW-0677">Repeat</keyword>
<evidence type="ECO:0000313" key="5">
    <source>
        <dbReference type="Proteomes" id="UP000653305"/>
    </source>
</evidence>
<dbReference type="InterPro" id="IPR019734">
    <property type="entry name" value="TPR_rpt"/>
</dbReference>
<dbReference type="PANTHER" id="PTHR44858:SF1">
    <property type="entry name" value="UDP-N-ACETYLGLUCOSAMINE--PEPTIDE N-ACETYLGLUCOSAMINYLTRANSFERASE SPINDLY-RELATED"/>
    <property type="match status" value="1"/>
</dbReference>
<dbReference type="OrthoDB" id="1870799at2759"/>
<dbReference type="InterPro" id="IPR011990">
    <property type="entry name" value="TPR-like_helical_dom_sf"/>
</dbReference>
<sequence>MFLFIHNIPQTLFSKLRLLLISRRPNVRAKRHFVLGAQLLSQARSTSDNRSLAALAAAEADRAISLDPNDAASHILKALALELQGFRTSALDSLDAALSPMAAKSLSGDERGDALYKRAELRVAVGGGGGGAVEDLVESVRLKGDNAKAYALLGECYESNGLRLEARRAYEDALRVQPNYDLARNALARLE</sequence>
<dbReference type="SUPFAM" id="SSF48452">
    <property type="entry name" value="TPR-like"/>
    <property type="match status" value="1"/>
</dbReference>
<evidence type="ECO:0000256" key="3">
    <source>
        <dbReference type="PROSITE-ProRule" id="PRU00339"/>
    </source>
</evidence>
<dbReference type="AlphaFoldDB" id="A0A830D8R1"/>
<dbReference type="Gene3D" id="1.25.40.10">
    <property type="entry name" value="Tetratricopeptide repeat domain"/>
    <property type="match status" value="1"/>
</dbReference>
<accession>A0A830D8R1</accession>
<organism evidence="4 5">
    <name type="scientific">Phtheirospermum japonicum</name>
    <dbReference type="NCBI Taxonomy" id="374723"/>
    <lineage>
        <taxon>Eukaryota</taxon>
        <taxon>Viridiplantae</taxon>
        <taxon>Streptophyta</taxon>
        <taxon>Embryophyta</taxon>
        <taxon>Tracheophyta</taxon>
        <taxon>Spermatophyta</taxon>
        <taxon>Magnoliopsida</taxon>
        <taxon>eudicotyledons</taxon>
        <taxon>Gunneridae</taxon>
        <taxon>Pentapetalae</taxon>
        <taxon>asterids</taxon>
        <taxon>lamiids</taxon>
        <taxon>Lamiales</taxon>
        <taxon>Orobanchaceae</taxon>
        <taxon>Orobanchaceae incertae sedis</taxon>
        <taxon>Phtheirospermum</taxon>
    </lineage>
</organism>
<comment type="caution">
    <text evidence="4">The sequence shown here is derived from an EMBL/GenBank/DDBJ whole genome shotgun (WGS) entry which is preliminary data.</text>
</comment>
<reference evidence="4" key="1">
    <citation type="submission" date="2020-07" db="EMBL/GenBank/DDBJ databases">
        <title>Ethylene signaling mediates host invasion by parasitic plants.</title>
        <authorList>
            <person name="Yoshida S."/>
        </authorList>
    </citation>
    <scope>NUCLEOTIDE SEQUENCE</scope>
    <source>
        <strain evidence="4">Okayama</strain>
    </source>
</reference>
<gene>
    <name evidence="4" type="ORF">PHJA_002640600</name>
</gene>
<proteinExistence type="predicted"/>
<keyword evidence="5" id="KW-1185">Reference proteome</keyword>
<dbReference type="PROSITE" id="PS50005">
    <property type="entry name" value="TPR"/>
    <property type="match status" value="1"/>
</dbReference>